<reference evidence="7" key="1">
    <citation type="journal article" date="2010" name="Nature">
        <title>The Amphimedon queenslandica genome and the evolution of animal complexity.</title>
        <authorList>
            <person name="Srivastava M."/>
            <person name="Simakov O."/>
            <person name="Chapman J."/>
            <person name="Fahey B."/>
            <person name="Gauthier M.E."/>
            <person name="Mitros T."/>
            <person name="Richards G.S."/>
            <person name="Conaco C."/>
            <person name="Dacre M."/>
            <person name="Hellsten U."/>
            <person name="Larroux C."/>
            <person name="Putnam N.H."/>
            <person name="Stanke M."/>
            <person name="Adamska M."/>
            <person name="Darling A."/>
            <person name="Degnan S.M."/>
            <person name="Oakley T.H."/>
            <person name="Plachetzki D.C."/>
            <person name="Zhai Y."/>
            <person name="Adamski M."/>
            <person name="Calcino A."/>
            <person name="Cummins S.F."/>
            <person name="Goodstein D.M."/>
            <person name="Harris C."/>
            <person name="Jackson D.J."/>
            <person name="Leys S.P."/>
            <person name="Shu S."/>
            <person name="Woodcroft B.J."/>
            <person name="Vervoort M."/>
            <person name="Kosik K.S."/>
            <person name="Manning G."/>
            <person name="Degnan B.M."/>
            <person name="Rokhsar D.S."/>
        </authorList>
    </citation>
    <scope>NUCLEOTIDE SEQUENCE [LARGE SCALE GENOMIC DNA]</scope>
</reference>
<evidence type="ECO:0000259" key="5">
    <source>
        <dbReference type="PROSITE" id="PS50021"/>
    </source>
</evidence>
<dbReference type="GO" id="GO:0030036">
    <property type="term" value="P:actin cytoskeleton organization"/>
    <property type="evidence" value="ECO:0007669"/>
    <property type="project" value="InterPro"/>
</dbReference>
<keyword evidence="7" id="KW-1185">Reference proteome</keyword>
<dbReference type="SUPFAM" id="SSF81296">
    <property type="entry name" value="E set domains"/>
    <property type="match status" value="5"/>
</dbReference>
<dbReference type="STRING" id="400682.A0A1X7UL35"/>
<dbReference type="InterPro" id="IPR001715">
    <property type="entry name" value="CH_dom"/>
</dbReference>
<proteinExistence type="inferred from homology"/>
<dbReference type="GO" id="GO:0051015">
    <property type="term" value="F:actin filament binding"/>
    <property type="evidence" value="ECO:0007669"/>
    <property type="project" value="InterPro"/>
</dbReference>
<dbReference type="PANTHER" id="PTHR38537:SF8">
    <property type="entry name" value="FILAMIN-A"/>
    <property type="match status" value="1"/>
</dbReference>
<sequence>MSMDPEIDAQWKKIQEKTFTRWVNEQLKVQKVAVKSLSTDFGDGVLLIVLLEVLSQKSVGKYNKKPRVHAQKMENLEKVLNFIGSEGIKLVNIGSGDIIEGNLKLILGLVWTLILHYQISMGFNIDDDDDGGQKKSGKQALLEYIQKKIPQKNIKNFTSDWNDGTAIAALVDAHAPGLCPDADTMDPNNSLQNASRAMQLADDWLGIPQVLGPEDMTNPHVDELSMMTYLSQFPDAELKEGAPIGASAAPPTDITKVKVDGPGVTGNGAQTGKPAPINVDCGESGVAPISAIVTGPDGQPKEIDFEPSSKGSDKFNGSYVPDAPGVYNVEVKFDGEPLPSGPFQVAIGDPSAVRLDGDGLERAFVGKDHDNIIDVYTENAGPGDIAVDFKSPPGAGPVEYDVKKIDDNHHQICYHVDQGPGDYEANVLYNGVPVEDKPRVIPSIDLDKVIVKGPGIESGNPAKSKTTFDVDARRAGDADMKVSITDPDNEEVPFEITPLAKNAYRVTYTPVKEGNHTVDVQYADKELKDSPYKVLIDEPGYVKCSGDGLHHAIANEPAHFVVDATKAGEGQLGLQMEGPAEVADVQCEPGPEPGMFNVTYKAPRPGSYKINVKFNDEPVPGAPFEVSVDSGRGDPDASKCLVTGIDKPGSFEVDCKNAGGTGHLEVGVSGAYVPADYIAVKHNGDYTFSVSYHISDPGETTITVKWHGKDLEGSPFIIQTK</sequence>
<feature type="domain" description="Calponin-homology (CH)" evidence="5">
    <location>
        <begin position="13"/>
        <end position="118"/>
    </location>
</feature>
<gene>
    <name evidence="6" type="primary">100640166</name>
</gene>
<dbReference type="PANTHER" id="PTHR38537">
    <property type="entry name" value="JITTERBUG, ISOFORM N"/>
    <property type="match status" value="1"/>
</dbReference>
<feature type="repeat" description="Filamin" evidence="4">
    <location>
        <begin position="534"/>
        <end position="628"/>
    </location>
</feature>
<dbReference type="InterPro" id="IPR014756">
    <property type="entry name" value="Ig_E-set"/>
</dbReference>
<dbReference type="KEGG" id="aqu:100640166"/>
<dbReference type="InterPro" id="IPR001589">
    <property type="entry name" value="Actinin_actin-bd_CS"/>
</dbReference>
<dbReference type="eggNOG" id="KOG0518">
    <property type="taxonomic scope" value="Eukaryota"/>
</dbReference>
<dbReference type="SMART" id="SM00557">
    <property type="entry name" value="IG_FLMN"/>
    <property type="match status" value="5"/>
</dbReference>
<dbReference type="InterPro" id="IPR001298">
    <property type="entry name" value="Filamin/ABP280_rpt"/>
</dbReference>
<dbReference type="InParanoid" id="A0A1X7UL35"/>
<dbReference type="EnsemblMetazoa" id="XM_011406495.2">
    <property type="protein sequence ID" value="XP_011404797.1"/>
    <property type="gene ID" value="LOC100640166"/>
</dbReference>
<dbReference type="SUPFAM" id="SSF47576">
    <property type="entry name" value="Calponin-homology domain, CH-domain"/>
    <property type="match status" value="1"/>
</dbReference>
<evidence type="ECO:0000256" key="4">
    <source>
        <dbReference type="PROSITE-ProRule" id="PRU00087"/>
    </source>
</evidence>
<dbReference type="CDD" id="cd21230">
    <property type="entry name" value="CH_FLN_rpt2"/>
    <property type="match status" value="1"/>
</dbReference>
<organism evidence="6">
    <name type="scientific">Amphimedon queenslandica</name>
    <name type="common">Sponge</name>
    <dbReference type="NCBI Taxonomy" id="400682"/>
    <lineage>
        <taxon>Eukaryota</taxon>
        <taxon>Metazoa</taxon>
        <taxon>Porifera</taxon>
        <taxon>Demospongiae</taxon>
        <taxon>Heteroscleromorpha</taxon>
        <taxon>Haplosclerida</taxon>
        <taxon>Niphatidae</taxon>
        <taxon>Amphimedon</taxon>
    </lineage>
</organism>
<keyword evidence="2" id="KW-0677">Repeat</keyword>
<dbReference type="InterPro" id="IPR044801">
    <property type="entry name" value="Filamin"/>
</dbReference>
<comment type="similarity">
    <text evidence="1">Belongs to the filamin family.</text>
</comment>
<dbReference type="Gene3D" id="1.10.418.10">
    <property type="entry name" value="Calponin-like domain"/>
    <property type="match status" value="2"/>
</dbReference>
<dbReference type="PROSITE" id="PS50194">
    <property type="entry name" value="FILAMIN_REPEAT"/>
    <property type="match status" value="5"/>
</dbReference>
<evidence type="ECO:0000256" key="3">
    <source>
        <dbReference type="ARBA" id="ARBA00023203"/>
    </source>
</evidence>
<dbReference type="PROSITE" id="PS00019">
    <property type="entry name" value="ACTININ_1"/>
    <property type="match status" value="1"/>
</dbReference>
<reference evidence="6" key="2">
    <citation type="submission" date="2017-05" db="UniProtKB">
        <authorList>
            <consortium name="EnsemblMetazoa"/>
        </authorList>
    </citation>
    <scope>IDENTIFICATION</scope>
</reference>
<protein>
    <recommendedName>
        <fullName evidence="5">Calponin-homology (CH) domain-containing protein</fullName>
    </recommendedName>
</protein>
<dbReference type="InterPro" id="IPR013783">
    <property type="entry name" value="Ig-like_fold"/>
</dbReference>
<evidence type="ECO:0000256" key="2">
    <source>
        <dbReference type="ARBA" id="ARBA00022737"/>
    </source>
</evidence>
<feature type="repeat" description="Filamin" evidence="4">
    <location>
        <begin position="441"/>
        <end position="536"/>
    </location>
</feature>
<feature type="repeat" description="Filamin" evidence="4">
    <location>
        <begin position="345"/>
        <end position="443"/>
    </location>
</feature>
<dbReference type="AlphaFoldDB" id="A0A1X7UL35"/>
<dbReference type="Gene3D" id="2.60.40.10">
    <property type="entry name" value="Immunoglobulins"/>
    <property type="match status" value="5"/>
</dbReference>
<feature type="repeat" description="Filamin" evidence="4">
    <location>
        <begin position="631"/>
        <end position="720"/>
    </location>
</feature>
<dbReference type="FunFam" id="1.10.418.10:FF:000006">
    <property type="entry name" value="Filamin-B isoform A"/>
    <property type="match status" value="1"/>
</dbReference>
<keyword evidence="3" id="KW-0009">Actin-binding</keyword>
<dbReference type="PROSITE" id="PS00020">
    <property type="entry name" value="ACTININ_2"/>
    <property type="match status" value="1"/>
</dbReference>
<feature type="domain" description="Calponin-homology (CH)" evidence="5">
    <location>
        <begin position="135"/>
        <end position="238"/>
    </location>
</feature>
<feature type="repeat" description="Filamin" evidence="4">
    <location>
        <begin position="249"/>
        <end position="347"/>
    </location>
</feature>
<accession>A0A1X7UL35</accession>
<evidence type="ECO:0000313" key="6">
    <source>
        <dbReference type="EnsemblMetazoa" id="Aqu2.1.28214_001"/>
    </source>
</evidence>
<dbReference type="Proteomes" id="UP000007879">
    <property type="component" value="Unassembled WGS sequence"/>
</dbReference>
<dbReference type="Pfam" id="PF00630">
    <property type="entry name" value="Filamin"/>
    <property type="match status" value="5"/>
</dbReference>
<dbReference type="SMART" id="SM00033">
    <property type="entry name" value="CH"/>
    <property type="match status" value="2"/>
</dbReference>
<dbReference type="Pfam" id="PF00307">
    <property type="entry name" value="CH"/>
    <property type="match status" value="2"/>
</dbReference>
<dbReference type="EnsemblMetazoa" id="Aqu2.1.28214_001">
    <property type="protein sequence ID" value="Aqu2.1.28214_001"/>
    <property type="gene ID" value="Aqu2.1.28214"/>
</dbReference>
<dbReference type="InterPro" id="IPR036872">
    <property type="entry name" value="CH_dom_sf"/>
</dbReference>
<dbReference type="PROSITE" id="PS50021">
    <property type="entry name" value="CH"/>
    <property type="match status" value="2"/>
</dbReference>
<dbReference type="InterPro" id="IPR017868">
    <property type="entry name" value="Filamin/ABP280_repeat-like"/>
</dbReference>
<evidence type="ECO:0000313" key="7">
    <source>
        <dbReference type="Proteomes" id="UP000007879"/>
    </source>
</evidence>
<evidence type="ECO:0000256" key="1">
    <source>
        <dbReference type="ARBA" id="ARBA00009238"/>
    </source>
</evidence>
<name>A0A1X7UL35_AMPQE</name>
<dbReference type="OrthoDB" id="18740at2759"/>